<evidence type="ECO:0000313" key="2">
    <source>
        <dbReference type="Proteomes" id="UP001303046"/>
    </source>
</evidence>
<sequence length="110" mass="12495">MQLTLGGPVGMLERGLMNTWQENDDKIKSSISSLVIYTRQYSFAGTLSDKCVLPAVPHPVEQHTYCCNLKVDQQRMVPISATKKWKFSQGRKNVNDAYSPLDFKINLFNI</sequence>
<gene>
    <name evidence="1" type="primary">Necator_chrII.g6282</name>
    <name evidence="1" type="ORF">RB195_018489</name>
</gene>
<accession>A0ABR1CA13</accession>
<keyword evidence="2" id="KW-1185">Reference proteome</keyword>
<protein>
    <submittedName>
        <fullName evidence="1">Uncharacterized protein</fullName>
    </submittedName>
</protein>
<reference evidence="1 2" key="1">
    <citation type="submission" date="2023-08" db="EMBL/GenBank/DDBJ databases">
        <title>A Necator americanus chromosomal reference genome.</title>
        <authorList>
            <person name="Ilik V."/>
            <person name="Petrzelkova K.J."/>
            <person name="Pardy F."/>
            <person name="Fuh T."/>
            <person name="Niatou-Singa F.S."/>
            <person name="Gouil Q."/>
            <person name="Baker L."/>
            <person name="Ritchie M.E."/>
            <person name="Jex A.R."/>
            <person name="Gazzola D."/>
            <person name="Li H."/>
            <person name="Toshio Fujiwara R."/>
            <person name="Zhan B."/>
            <person name="Aroian R.V."/>
            <person name="Pafco B."/>
            <person name="Schwarz E.M."/>
        </authorList>
    </citation>
    <scope>NUCLEOTIDE SEQUENCE [LARGE SCALE GENOMIC DNA]</scope>
    <source>
        <strain evidence="1 2">Aroian</strain>
        <tissue evidence="1">Whole animal</tissue>
    </source>
</reference>
<dbReference type="Proteomes" id="UP001303046">
    <property type="component" value="Unassembled WGS sequence"/>
</dbReference>
<organism evidence="1 2">
    <name type="scientific">Necator americanus</name>
    <name type="common">Human hookworm</name>
    <dbReference type="NCBI Taxonomy" id="51031"/>
    <lineage>
        <taxon>Eukaryota</taxon>
        <taxon>Metazoa</taxon>
        <taxon>Ecdysozoa</taxon>
        <taxon>Nematoda</taxon>
        <taxon>Chromadorea</taxon>
        <taxon>Rhabditida</taxon>
        <taxon>Rhabditina</taxon>
        <taxon>Rhabditomorpha</taxon>
        <taxon>Strongyloidea</taxon>
        <taxon>Ancylostomatidae</taxon>
        <taxon>Bunostominae</taxon>
        <taxon>Necator</taxon>
    </lineage>
</organism>
<comment type="caution">
    <text evidence="1">The sequence shown here is derived from an EMBL/GenBank/DDBJ whole genome shotgun (WGS) entry which is preliminary data.</text>
</comment>
<proteinExistence type="predicted"/>
<dbReference type="EMBL" id="JAVFWL010000002">
    <property type="protein sequence ID" value="KAK6735321.1"/>
    <property type="molecule type" value="Genomic_DNA"/>
</dbReference>
<name>A0ABR1CA13_NECAM</name>
<evidence type="ECO:0000313" key="1">
    <source>
        <dbReference type="EMBL" id="KAK6735321.1"/>
    </source>
</evidence>